<reference evidence="4" key="1">
    <citation type="submission" date="2019-05" db="EMBL/GenBank/DDBJ databases">
        <title>Annotation for the trematode Paragonimus heterotremus.</title>
        <authorList>
            <person name="Choi Y.-J."/>
        </authorList>
    </citation>
    <scope>NUCLEOTIDE SEQUENCE</scope>
    <source>
        <strain evidence="4">LC</strain>
    </source>
</reference>
<evidence type="ECO:0000256" key="3">
    <source>
        <dbReference type="SAM" id="SignalP"/>
    </source>
</evidence>
<evidence type="ECO:0000313" key="4">
    <source>
        <dbReference type="EMBL" id="KAF5405563.1"/>
    </source>
</evidence>
<feature type="transmembrane region" description="Helical" evidence="2">
    <location>
        <begin position="636"/>
        <end position="654"/>
    </location>
</feature>
<keyword evidence="2" id="KW-0472">Membrane</keyword>
<protein>
    <submittedName>
        <fullName evidence="4">Uncharacterized protein</fullName>
    </submittedName>
</protein>
<evidence type="ECO:0000313" key="5">
    <source>
        <dbReference type="Proteomes" id="UP000748531"/>
    </source>
</evidence>
<sequence>MNFMTTSMSTFGNWFILLLIYLGSSSSQVVASTNDPELLQQLWNQLYRFLPGPSVAPKLPSELSINVDLSVSVDSVELHYVDNHLICRASLTILSEWPVTDARVADSRLIELIQGGVRLEVERVWHPELAVVGGYRVQKQTKRLELRTDHAPGSDGGLANSQGSTNVGRTSAAVPGHSGTGRMSSAKFSQHEMLADSPPRPPGRRDPLKTNSRGEGPHFALLESYSVEVVCSLPKKFSHLGAVLCPIWFRQEGTMKTQPAIRWAERKSCLLSEDVKQTTTHVTLAKIFGSHIDKKGPDHNLGINLCFSQTGRAIHGAIIPLLVVCISLILLWNGPLGTRETSWLQMALLLLISGLWFWITERLSSSNGLSGPIDIWCLICFMFVLGANFLSVVHERWVYRIVRRQRRRRLTHVPSLNMLQNKGPGGVLIGTAGSNPVNGCFQGCSCGSSSGTCPESCINCSTVPGRVSGAFLSAQNGPNTVYCSNSSCGAPGHACNGTGAGNGLNNLPGANTANNSPAPMGFTPQSIGLGTVKMDPYSDGFLCSANSDNGNGGMTGTFRGLRWRNGAHNRRVNGPCVGLVGLDISECHACSCPLSPTQIHNTTNHPSGSPVPPYTSICSSISYHLPTSCCMTTVKTVLAVLYVLVTCIFWISVLSQGTIPDACLGASTCQTIPVEYLK</sequence>
<proteinExistence type="predicted"/>
<dbReference type="Proteomes" id="UP000748531">
    <property type="component" value="Unassembled WGS sequence"/>
</dbReference>
<feature type="signal peptide" evidence="3">
    <location>
        <begin position="1"/>
        <end position="31"/>
    </location>
</feature>
<keyword evidence="2" id="KW-1133">Transmembrane helix</keyword>
<gene>
    <name evidence="4" type="ORF">PHET_00871</name>
</gene>
<dbReference type="AlphaFoldDB" id="A0A8J4WJK6"/>
<keyword evidence="3" id="KW-0732">Signal</keyword>
<feature type="compositionally biased region" description="Polar residues" evidence="1">
    <location>
        <begin position="159"/>
        <end position="169"/>
    </location>
</feature>
<feature type="transmembrane region" description="Helical" evidence="2">
    <location>
        <begin position="343"/>
        <end position="361"/>
    </location>
</feature>
<comment type="caution">
    <text evidence="4">The sequence shown here is derived from an EMBL/GenBank/DDBJ whole genome shotgun (WGS) entry which is preliminary data.</text>
</comment>
<evidence type="ECO:0000256" key="2">
    <source>
        <dbReference type="SAM" id="Phobius"/>
    </source>
</evidence>
<keyword evidence="5" id="KW-1185">Reference proteome</keyword>
<accession>A0A8J4WJK6</accession>
<feature type="chain" id="PRO_5035238003" evidence="3">
    <location>
        <begin position="32"/>
        <end position="678"/>
    </location>
</feature>
<name>A0A8J4WJK6_9TREM</name>
<feature type="transmembrane region" description="Helical" evidence="2">
    <location>
        <begin position="313"/>
        <end position="331"/>
    </location>
</feature>
<organism evidence="4 5">
    <name type="scientific">Paragonimus heterotremus</name>
    <dbReference type="NCBI Taxonomy" id="100268"/>
    <lineage>
        <taxon>Eukaryota</taxon>
        <taxon>Metazoa</taxon>
        <taxon>Spiralia</taxon>
        <taxon>Lophotrochozoa</taxon>
        <taxon>Platyhelminthes</taxon>
        <taxon>Trematoda</taxon>
        <taxon>Digenea</taxon>
        <taxon>Plagiorchiida</taxon>
        <taxon>Troglotremata</taxon>
        <taxon>Troglotrematidae</taxon>
        <taxon>Paragonimus</taxon>
    </lineage>
</organism>
<keyword evidence="2" id="KW-0812">Transmembrane</keyword>
<evidence type="ECO:0000256" key="1">
    <source>
        <dbReference type="SAM" id="MobiDB-lite"/>
    </source>
</evidence>
<feature type="transmembrane region" description="Helical" evidence="2">
    <location>
        <begin position="373"/>
        <end position="399"/>
    </location>
</feature>
<dbReference type="OrthoDB" id="6246792at2759"/>
<dbReference type="EMBL" id="LUCH01000284">
    <property type="protein sequence ID" value="KAF5405563.1"/>
    <property type="molecule type" value="Genomic_DNA"/>
</dbReference>
<feature type="region of interest" description="Disordered" evidence="1">
    <location>
        <begin position="147"/>
        <end position="215"/>
    </location>
</feature>